<comment type="caution">
    <text evidence="1">The sequence shown here is derived from an EMBL/GenBank/DDBJ whole genome shotgun (WGS) entry which is preliminary data.</text>
</comment>
<name>A0A2V3PTS3_9BACT</name>
<gene>
    <name evidence="1" type="ORF">CLV62_104169</name>
</gene>
<dbReference type="RefSeq" id="WP_110309864.1">
    <property type="nucleotide sequence ID" value="NZ_QICL01000004.1"/>
</dbReference>
<evidence type="ECO:0000313" key="1">
    <source>
        <dbReference type="EMBL" id="PXV66908.1"/>
    </source>
</evidence>
<evidence type="ECO:0000313" key="2">
    <source>
        <dbReference type="Proteomes" id="UP000247973"/>
    </source>
</evidence>
<sequence length="233" mass="27134">MKNNNQDVFEAEKYKRPIFVQNLKKGDFIICQSPASTWICIVSHIEDGKVHYFINYNYRAKLLRQNDWFLADYAKRKATEEEKEALQQVLDKEHLVWIDPLNKIVNLNALSFVPESITLLKPTGLKKSDKHIGVCTADNLKVMYGAADTYGLFYNDPRLLERVDCLLIPCNYNELESGDTAFRTKYKPSEFIIGSNDIRNYVKIQKQGYTYINGESLIKCYDTDYHWFKVTMG</sequence>
<dbReference type="EMBL" id="QICL01000004">
    <property type="protein sequence ID" value="PXV66908.1"/>
    <property type="molecule type" value="Genomic_DNA"/>
</dbReference>
<protein>
    <submittedName>
        <fullName evidence="1">Uncharacterized protein</fullName>
    </submittedName>
</protein>
<organism evidence="1 2">
    <name type="scientific">Dysgonomonas alginatilytica</name>
    <dbReference type="NCBI Taxonomy" id="1605892"/>
    <lineage>
        <taxon>Bacteria</taxon>
        <taxon>Pseudomonadati</taxon>
        <taxon>Bacteroidota</taxon>
        <taxon>Bacteroidia</taxon>
        <taxon>Bacteroidales</taxon>
        <taxon>Dysgonomonadaceae</taxon>
        <taxon>Dysgonomonas</taxon>
    </lineage>
</organism>
<reference evidence="1 2" key="1">
    <citation type="submission" date="2018-03" db="EMBL/GenBank/DDBJ databases">
        <title>Genomic Encyclopedia of Archaeal and Bacterial Type Strains, Phase II (KMG-II): from individual species to whole genera.</title>
        <authorList>
            <person name="Goeker M."/>
        </authorList>
    </citation>
    <scope>NUCLEOTIDE SEQUENCE [LARGE SCALE GENOMIC DNA]</scope>
    <source>
        <strain evidence="1 2">DSM 100214</strain>
    </source>
</reference>
<dbReference type="AlphaFoldDB" id="A0A2V3PTS3"/>
<accession>A0A2V3PTS3</accession>
<dbReference type="Proteomes" id="UP000247973">
    <property type="component" value="Unassembled WGS sequence"/>
</dbReference>
<keyword evidence="2" id="KW-1185">Reference proteome</keyword>
<proteinExistence type="predicted"/>